<sequence length="110" mass="11772">MKFDMGAQALGTLTRDTGSSADELTSLVRQLVDAAQPLEGKFNGAGKAKFDEFKSRVDEVTNDLNTSLAAINQGQSEMDQHTQTGDQDTADNSQRAQGTANFDGARFAAR</sequence>
<accession>A0AAE3YI83</accession>
<dbReference type="RefSeq" id="WP_309850922.1">
    <property type="nucleotide sequence ID" value="NZ_BAAAIU010000003.1"/>
</dbReference>
<dbReference type="InterPro" id="IPR036689">
    <property type="entry name" value="ESAT-6-like_sf"/>
</dbReference>
<evidence type="ECO:0000313" key="2">
    <source>
        <dbReference type="EMBL" id="MDR6892231.1"/>
    </source>
</evidence>
<feature type="compositionally biased region" description="Polar residues" evidence="1">
    <location>
        <begin position="71"/>
        <end position="100"/>
    </location>
</feature>
<dbReference type="EMBL" id="JAVDUI010000001">
    <property type="protein sequence ID" value="MDR6892231.1"/>
    <property type="molecule type" value="Genomic_DNA"/>
</dbReference>
<reference evidence="2" key="1">
    <citation type="submission" date="2023-07" db="EMBL/GenBank/DDBJ databases">
        <title>Sequencing the genomes of 1000 actinobacteria strains.</title>
        <authorList>
            <person name="Klenk H.-P."/>
        </authorList>
    </citation>
    <scope>NUCLEOTIDE SEQUENCE</scope>
    <source>
        <strain evidence="2">DSM 13988</strain>
    </source>
</reference>
<organism evidence="2 3">
    <name type="scientific">Falsarthrobacter nasiphocae</name>
    <dbReference type="NCBI Taxonomy" id="189863"/>
    <lineage>
        <taxon>Bacteria</taxon>
        <taxon>Bacillati</taxon>
        <taxon>Actinomycetota</taxon>
        <taxon>Actinomycetes</taxon>
        <taxon>Micrococcales</taxon>
        <taxon>Micrococcaceae</taxon>
        <taxon>Falsarthrobacter</taxon>
    </lineage>
</organism>
<dbReference type="AlphaFoldDB" id="A0AAE3YI83"/>
<comment type="caution">
    <text evidence="2">The sequence shown here is derived from an EMBL/GenBank/DDBJ whole genome shotgun (WGS) entry which is preliminary data.</text>
</comment>
<evidence type="ECO:0000256" key="1">
    <source>
        <dbReference type="SAM" id="MobiDB-lite"/>
    </source>
</evidence>
<dbReference type="SUPFAM" id="SSF140453">
    <property type="entry name" value="EsxAB dimer-like"/>
    <property type="match status" value="1"/>
</dbReference>
<evidence type="ECO:0000313" key="3">
    <source>
        <dbReference type="Proteomes" id="UP001247307"/>
    </source>
</evidence>
<name>A0AAE3YI83_9MICC</name>
<keyword evidence="3" id="KW-1185">Reference proteome</keyword>
<dbReference type="Proteomes" id="UP001247307">
    <property type="component" value="Unassembled WGS sequence"/>
</dbReference>
<gene>
    <name evidence="2" type="ORF">J2S35_001171</name>
</gene>
<protein>
    <submittedName>
        <fullName evidence="2">Uncharacterized protein YukE</fullName>
    </submittedName>
</protein>
<feature type="region of interest" description="Disordered" evidence="1">
    <location>
        <begin position="71"/>
        <end position="110"/>
    </location>
</feature>
<dbReference type="Gene3D" id="1.10.287.1060">
    <property type="entry name" value="ESAT-6-like"/>
    <property type="match status" value="1"/>
</dbReference>
<proteinExistence type="predicted"/>
<feature type="region of interest" description="Disordered" evidence="1">
    <location>
        <begin position="1"/>
        <end position="21"/>
    </location>
</feature>